<dbReference type="GO" id="GO:0005739">
    <property type="term" value="C:mitochondrion"/>
    <property type="evidence" value="ECO:0007669"/>
    <property type="project" value="UniProtKB-SubCell"/>
</dbReference>
<accession>A0A6J0IN51</accession>
<evidence type="ECO:0000313" key="15">
    <source>
        <dbReference type="Proteomes" id="UP000504624"/>
    </source>
</evidence>
<feature type="compositionally biased region" description="Low complexity" evidence="13">
    <location>
        <begin position="50"/>
        <end position="60"/>
    </location>
</feature>
<evidence type="ECO:0000256" key="9">
    <source>
        <dbReference type="ARBA" id="ARBA00023128"/>
    </source>
</evidence>
<dbReference type="InterPro" id="IPR002913">
    <property type="entry name" value="START_lipid-bd_dom"/>
</dbReference>
<gene>
    <name evidence="16" type="primary">STAR</name>
</gene>
<dbReference type="SUPFAM" id="SSF55961">
    <property type="entry name" value="Bet v1-like"/>
    <property type="match status" value="1"/>
</dbReference>
<dbReference type="Pfam" id="PF01852">
    <property type="entry name" value="START"/>
    <property type="match status" value="1"/>
</dbReference>
<feature type="domain" description="START" evidence="14">
    <location>
        <begin position="154"/>
        <end position="342"/>
    </location>
</feature>
<keyword evidence="6 12" id="KW-0809">Transit peptide</keyword>
<evidence type="ECO:0000313" key="16">
    <source>
        <dbReference type="RefSeq" id="XP_017687381.1"/>
    </source>
</evidence>
<dbReference type="InterPro" id="IPR029866">
    <property type="entry name" value="StAR"/>
</dbReference>
<keyword evidence="8 12" id="KW-0446">Lipid-binding</keyword>
<evidence type="ECO:0000256" key="4">
    <source>
        <dbReference type="ARBA" id="ARBA00020345"/>
    </source>
</evidence>
<evidence type="ECO:0000256" key="10">
    <source>
        <dbReference type="ARBA" id="ARBA00023250"/>
    </source>
</evidence>
<evidence type="ECO:0000256" key="7">
    <source>
        <dbReference type="ARBA" id="ARBA00023055"/>
    </source>
</evidence>
<dbReference type="CDD" id="cd08905">
    <property type="entry name" value="START_STARD1-like"/>
    <property type="match status" value="1"/>
</dbReference>
<evidence type="ECO:0000256" key="13">
    <source>
        <dbReference type="SAM" id="MobiDB-lite"/>
    </source>
</evidence>
<dbReference type="PANTHER" id="PTHR46489">
    <property type="entry name" value="STEROIDOGENIC ACUTE REGULATORY PROTEIN, MITOCHONDRIAL"/>
    <property type="match status" value="1"/>
</dbReference>
<dbReference type="Proteomes" id="UP000504624">
    <property type="component" value="Unplaced"/>
</dbReference>
<dbReference type="RefSeq" id="XP_017687381.1">
    <property type="nucleotide sequence ID" value="XM_017831892.1"/>
</dbReference>
<sequence length="343" mass="38367">MAALAMERSILRSSRNILDGRILQPTYLRPRRRGRDRATLAADTEHRHQAQTPSTATTTAQEMLPATSKLCAAISYRHLRNMTGLRRQAAVAISQELSRLACRSPGPSSWIHQVRRRSSLLSSRLEEKPFSEMEMSYIKQGEEALQKSLRILEDQDGWKTETVAGNGDKVLSKVLPDVGKVFRLEVVVDQPLDSVYGELVDNMEQMGDWNPNVKEVKILEKIGKDTVITHEKAAPTPGNIVGPRDFVSVRCSKRRGSTCVLAGMSTMYGAMPEQEGFVRAENGPTCMVLRPLPGSPSRTRLTWLLSIDLKGWLPKTIINQVLSQTQVDFAKHLRQRLARPVTC</sequence>
<protein>
    <recommendedName>
        <fullName evidence="4 12">Steroidogenic acute regulatory protein, mitochondrial</fullName>
        <shortName evidence="12">StAR</shortName>
    </recommendedName>
    <alternativeName>
        <fullName evidence="11 12">START domain-containing protein 1</fullName>
    </alternativeName>
</protein>
<evidence type="ECO:0000256" key="5">
    <source>
        <dbReference type="ARBA" id="ARBA00022448"/>
    </source>
</evidence>
<evidence type="ECO:0000256" key="11">
    <source>
        <dbReference type="ARBA" id="ARBA00032620"/>
    </source>
</evidence>
<organism evidence="15 16">
    <name type="scientific">Lepidothrix coronata</name>
    <name type="common">blue-crowned manakin</name>
    <dbReference type="NCBI Taxonomy" id="321398"/>
    <lineage>
        <taxon>Eukaryota</taxon>
        <taxon>Metazoa</taxon>
        <taxon>Chordata</taxon>
        <taxon>Craniata</taxon>
        <taxon>Vertebrata</taxon>
        <taxon>Euteleostomi</taxon>
        <taxon>Archelosauria</taxon>
        <taxon>Archosauria</taxon>
        <taxon>Dinosauria</taxon>
        <taxon>Saurischia</taxon>
        <taxon>Theropoda</taxon>
        <taxon>Coelurosauria</taxon>
        <taxon>Aves</taxon>
        <taxon>Neognathae</taxon>
        <taxon>Neoaves</taxon>
        <taxon>Telluraves</taxon>
        <taxon>Australaves</taxon>
        <taxon>Passeriformes</taxon>
        <taxon>Pipridae</taxon>
        <taxon>Lepidothrix</taxon>
    </lineage>
</organism>
<dbReference type="UniPathway" id="UPA00296"/>
<evidence type="ECO:0000256" key="1">
    <source>
        <dbReference type="ARBA" id="ARBA00004173"/>
    </source>
</evidence>
<dbReference type="CTD" id="6770"/>
<comment type="subunit">
    <text evidence="3">May interact with TSPO.</text>
</comment>
<comment type="subcellular location">
    <subcellularLocation>
        <location evidence="1 12">Mitochondrion</location>
    </subcellularLocation>
</comment>
<dbReference type="InterPro" id="IPR023393">
    <property type="entry name" value="START-like_dom_sf"/>
</dbReference>
<evidence type="ECO:0000256" key="8">
    <source>
        <dbReference type="ARBA" id="ARBA00023121"/>
    </source>
</evidence>
<dbReference type="GO" id="GO:0008203">
    <property type="term" value="P:cholesterol metabolic process"/>
    <property type="evidence" value="ECO:0007669"/>
    <property type="project" value="UniProtKB-UniPathway"/>
</dbReference>
<evidence type="ECO:0000256" key="2">
    <source>
        <dbReference type="ARBA" id="ARBA00004731"/>
    </source>
</evidence>
<evidence type="ECO:0000259" key="14">
    <source>
        <dbReference type="PROSITE" id="PS50848"/>
    </source>
</evidence>
<keyword evidence="5 12" id="KW-0813">Transport</keyword>
<dbReference type="InterPro" id="IPR000799">
    <property type="entry name" value="StAR-like"/>
</dbReference>
<dbReference type="GO" id="GO:0006694">
    <property type="term" value="P:steroid biosynthetic process"/>
    <property type="evidence" value="ECO:0007669"/>
    <property type="project" value="UniProtKB-KW"/>
</dbReference>
<dbReference type="GO" id="GO:0032367">
    <property type="term" value="P:intracellular cholesterol transport"/>
    <property type="evidence" value="ECO:0007669"/>
    <property type="project" value="TreeGrafter"/>
</dbReference>
<dbReference type="OrthoDB" id="74575at2759"/>
<proteinExistence type="predicted"/>
<comment type="function">
    <text evidence="12">Plays a key role in steroid hormone synthesis by enhancing the metabolism of cholesterol into pregnenolone. Mediates the transfer of cholesterol from the outer mitochondrial membrane to the inner mitochondrial membrane where it is cleaved to pregnenolone.</text>
</comment>
<name>A0A6J0IN51_9PASS</name>
<dbReference type="GO" id="GO:0015485">
    <property type="term" value="F:cholesterol binding"/>
    <property type="evidence" value="ECO:0007669"/>
    <property type="project" value="InterPro"/>
</dbReference>
<dbReference type="PANTHER" id="PTHR46489:SF1">
    <property type="entry name" value="STEROIDOGENIC ACUTE REGULATORY PROTEIN, MITOCHONDRIAL"/>
    <property type="match status" value="1"/>
</dbReference>
<dbReference type="GO" id="GO:0050810">
    <property type="term" value="P:regulation of steroid biosynthetic process"/>
    <property type="evidence" value="ECO:0007669"/>
    <property type="project" value="TreeGrafter"/>
</dbReference>
<evidence type="ECO:0000256" key="3">
    <source>
        <dbReference type="ARBA" id="ARBA00011279"/>
    </source>
</evidence>
<dbReference type="FunFam" id="3.30.530.20:FF:000015">
    <property type="entry name" value="Steroidogenic acute regulatory protein, mitochondrial"/>
    <property type="match status" value="1"/>
</dbReference>
<dbReference type="GO" id="GO:0120020">
    <property type="term" value="F:cholesterol transfer activity"/>
    <property type="evidence" value="ECO:0007669"/>
    <property type="project" value="InterPro"/>
</dbReference>
<dbReference type="PRINTS" id="PR00978">
    <property type="entry name" value="STARPROTEIN"/>
</dbReference>
<dbReference type="AlphaFoldDB" id="A0A6J0IN51"/>
<keyword evidence="15" id="KW-1185">Reference proteome</keyword>
<dbReference type="GeneID" id="108505657"/>
<dbReference type="SMART" id="SM00234">
    <property type="entry name" value="START"/>
    <property type="match status" value="1"/>
</dbReference>
<evidence type="ECO:0000256" key="12">
    <source>
        <dbReference type="RuleBase" id="RU365007"/>
    </source>
</evidence>
<comment type="pathway">
    <text evidence="2 12">Steroid metabolism; cholesterol metabolism.</text>
</comment>
<evidence type="ECO:0000256" key="6">
    <source>
        <dbReference type="ARBA" id="ARBA00022946"/>
    </source>
</evidence>
<keyword evidence="7 12" id="KW-0445">Lipid transport</keyword>
<feature type="region of interest" description="Disordered" evidence="13">
    <location>
        <begin position="32"/>
        <end position="60"/>
    </location>
</feature>
<dbReference type="PROSITE" id="PS50848">
    <property type="entry name" value="START"/>
    <property type="match status" value="1"/>
</dbReference>
<dbReference type="Gene3D" id="3.30.530.20">
    <property type="match status" value="1"/>
</dbReference>
<keyword evidence="9 12" id="KW-0496">Mitochondrion</keyword>
<reference evidence="16" key="1">
    <citation type="submission" date="2025-08" db="UniProtKB">
        <authorList>
            <consortium name="RefSeq"/>
        </authorList>
    </citation>
    <scope>IDENTIFICATION</scope>
</reference>
<keyword evidence="10 12" id="KW-0755">Steroidogenesis</keyword>